<dbReference type="PANTHER" id="PTHR43563:SF1">
    <property type="entry name" value="AMINE OXIDASE [FLAVIN-CONTAINING] B"/>
    <property type="match status" value="1"/>
</dbReference>
<dbReference type="GO" id="GO:0016491">
    <property type="term" value="F:oxidoreductase activity"/>
    <property type="evidence" value="ECO:0007669"/>
    <property type="project" value="InterPro"/>
</dbReference>
<dbReference type="SUPFAM" id="SSF51905">
    <property type="entry name" value="FAD/NAD(P)-binding domain"/>
    <property type="match status" value="1"/>
</dbReference>
<name>R4MI76_MYCTX</name>
<dbReference type="InterPro" id="IPR050703">
    <property type="entry name" value="Flavin_MAO"/>
</dbReference>
<comment type="similarity">
    <text evidence="1">Belongs to the flavin monoamine oxidase family.</text>
</comment>
<sequence>MVGAGFAGLAAARELTRQGHEVLVFEGRDRVGGPVFASRGRGPADMGGSFIGPTQDAVLALATELGIPTTPTHRDGRNVIQWRGSARSYRGTIPSCR</sequence>
<proteinExistence type="inferred from homology"/>
<gene>
    <name evidence="3" type="ORF">J113_22070</name>
</gene>
<dbReference type="AlphaFoldDB" id="R4MI76"/>
<dbReference type="Gene3D" id="3.50.50.60">
    <property type="entry name" value="FAD/NAD(P)-binding domain"/>
    <property type="match status" value="1"/>
</dbReference>
<dbReference type="InterPro" id="IPR036188">
    <property type="entry name" value="FAD/NAD-bd_sf"/>
</dbReference>
<feature type="domain" description="Amine oxidase" evidence="2">
    <location>
        <begin position="6"/>
        <end position="84"/>
    </location>
</feature>
<dbReference type="BioCyc" id="MTUB1310114:G13A2-3200-MONOMER"/>
<accession>R4MI76</accession>
<dbReference type="Pfam" id="PF01593">
    <property type="entry name" value="Amino_oxidase"/>
    <property type="match status" value="1"/>
</dbReference>
<dbReference type="PANTHER" id="PTHR43563">
    <property type="entry name" value="AMINE OXIDASE"/>
    <property type="match status" value="1"/>
</dbReference>
<evidence type="ECO:0000259" key="2">
    <source>
        <dbReference type="Pfam" id="PF01593"/>
    </source>
</evidence>
<dbReference type="KEGG" id="mtuc:J113_22070"/>
<evidence type="ECO:0000313" key="3">
    <source>
        <dbReference type="EMBL" id="AGL28618.1"/>
    </source>
</evidence>
<dbReference type="EMBL" id="CP005386">
    <property type="protein sequence ID" value="AGL28618.1"/>
    <property type="molecule type" value="Genomic_DNA"/>
</dbReference>
<reference evidence="3 4" key="1">
    <citation type="journal article" date="2013" name="Genome Announc.">
        <title>Whole-Genome Sequences of Four Clinical Isolates of Mycobacterium tuberculosis from Tamil Nadu, South India.</title>
        <authorList>
            <person name="Narayanan S."/>
            <person name="Deshpande U."/>
        </authorList>
    </citation>
    <scope>NUCLEOTIDE SEQUENCE [LARGE SCALE GENOMIC DNA]</scope>
    <source>
        <strain evidence="3 4">CAS/NITR204</strain>
    </source>
</reference>
<dbReference type="InterPro" id="IPR002937">
    <property type="entry name" value="Amino_oxidase"/>
</dbReference>
<dbReference type="HOGENOM" id="CLU_2343745_0_0_11"/>
<evidence type="ECO:0000313" key="4">
    <source>
        <dbReference type="Proteomes" id="UP000013548"/>
    </source>
</evidence>
<evidence type="ECO:0000256" key="1">
    <source>
        <dbReference type="ARBA" id="ARBA00005995"/>
    </source>
</evidence>
<dbReference type="PATRIC" id="fig|1310114.3.peg.4637"/>
<dbReference type="Proteomes" id="UP000013548">
    <property type="component" value="Chromosome"/>
</dbReference>
<organism evidence="3 4">
    <name type="scientific">Mycobacterium tuberculosis CAS/NITR204</name>
    <dbReference type="NCBI Taxonomy" id="1310114"/>
    <lineage>
        <taxon>Bacteria</taxon>
        <taxon>Bacillati</taxon>
        <taxon>Actinomycetota</taxon>
        <taxon>Actinomycetes</taxon>
        <taxon>Mycobacteriales</taxon>
        <taxon>Mycobacteriaceae</taxon>
        <taxon>Mycobacterium</taxon>
        <taxon>Mycobacterium tuberculosis complex</taxon>
    </lineage>
</organism>
<protein>
    <submittedName>
        <fullName evidence="3">Amine oxidase</fullName>
    </submittedName>
</protein>